<dbReference type="SMART" id="SM00849">
    <property type="entry name" value="Lactamase_B"/>
    <property type="match status" value="1"/>
</dbReference>
<evidence type="ECO:0000313" key="6">
    <source>
        <dbReference type="EMBL" id="MFC0545761.1"/>
    </source>
</evidence>
<evidence type="ECO:0000256" key="3">
    <source>
        <dbReference type="ARBA" id="ARBA00022801"/>
    </source>
</evidence>
<dbReference type="EMBL" id="JBHLUD010000010">
    <property type="protein sequence ID" value="MFC0545761.1"/>
    <property type="molecule type" value="Genomic_DNA"/>
</dbReference>
<dbReference type="RefSeq" id="WP_273943709.1">
    <property type="nucleotide sequence ID" value="NZ_CP097263.1"/>
</dbReference>
<evidence type="ECO:0000313" key="7">
    <source>
        <dbReference type="Proteomes" id="UP001589810"/>
    </source>
</evidence>
<keyword evidence="3" id="KW-0378">Hydrolase</keyword>
<dbReference type="SUPFAM" id="SSF56281">
    <property type="entry name" value="Metallo-hydrolase/oxidoreductase"/>
    <property type="match status" value="1"/>
</dbReference>
<proteinExistence type="inferred from homology"/>
<gene>
    <name evidence="6" type="ORF">ACFFH7_29890</name>
</gene>
<dbReference type="InterPro" id="IPR036866">
    <property type="entry name" value="RibonucZ/Hydroxyglut_hydro"/>
</dbReference>
<reference evidence="6 7" key="1">
    <citation type="submission" date="2024-09" db="EMBL/GenBank/DDBJ databases">
        <authorList>
            <person name="Sun Q."/>
            <person name="Mori K."/>
        </authorList>
    </citation>
    <scope>NUCLEOTIDE SEQUENCE [LARGE SCALE GENOMIC DNA]</scope>
    <source>
        <strain evidence="6 7">TBRC 1432</strain>
    </source>
</reference>
<evidence type="ECO:0000256" key="2">
    <source>
        <dbReference type="ARBA" id="ARBA00022723"/>
    </source>
</evidence>
<dbReference type="InterPro" id="IPR001279">
    <property type="entry name" value="Metallo-B-lactamas"/>
</dbReference>
<dbReference type="PANTHER" id="PTHR42978">
    <property type="entry name" value="QUORUM-QUENCHING LACTONASE YTNP-RELATED-RELATED"/>
    <property type="match status" value="1"/>
</dbReference>
<evidence type="ECO:0000256" key="1">
    <source>
        <dbReference type="ARBA" id="ARBA00007749"/>
    </source>
</evidence>
<keyword evidence="7" id="KW-1185">Reference proteome</keyword>
<organism evidence="6 7">
    <name type="scientific">Kutzneria chonburiensis</name>
    <dbReference type="NCBI Taxonomy" id="1483604"/>
    <lineage>
        <taxon>Bacteria</taxon>
        <taxon>Bacillati</taxon>
        <taxon>Actinomycetota</taxon>
        <taxon>Actinomycetes</taxon>
        <taxon>Pseudonocardiales</taxon>
        <taxon>Pseudonocardiaceae</taxon>
        <taxon>Kutzneria</taxon>
    </lineage>
</organism>
<dbReference type="Pfam" id="PF00753">
    <property type="entry name" value="Lactamase_B"/>
    <property type="match status" value="1"/>
</dbReference>
<comment type="caution">
    <text evidence="6">The sequence shown here is derived from an EMBL/GenBank/DDBJ whole genome shotgun (WGS) entry which is preliminary data.</text>
</comment>
<dbReference type="CDD" id="cd16277">
    <property type="entry name" value="metallo-hydrolase-like_MBL-fold"/>
    <property type="match status" value="1"/>
</dbReference>
<name>A0ABV6N111_9PSEU</name>
<dbReference type="PANTHER" id="PTHR42978:SF6">
    <property type="entry name" value="QUORUM-QUENCHING LACTONASE YTNP-RELATED"/>
    <property type="match status" value="1"/>
</dbReference>
<keyword evidence="4" id="KW-0862">Zinc</keyword>
<feature type="domain" description="Metallo-beta-lactamase" evidence="5">
    <location>
        <begin position="46"/>
        <end position="245"/>
    </location>
</feature>
<comment type="similarity">
    <text evidence="1">Belongs to the metallo-beta-lactamase superfamily.</text>
</comment>
<accession>A0ABV6N111</accession>
<evidence type="ECO:0000256" key="4">
    <source>
        <dbReference type="ARBA" id="ARBA00022833"/>
    </source>
</evidence>
<dbReference type="Proteomes" id="UP001589810">
    <property type="component" value="Unassembled WGS sequence"/>
</dbReference>
<dbReference type="InterPro" id="IPR051013">
    <property type="entry name" value="MBL_superfamily_lactonases"/>
</dbReference>
<dbReference type="Gene3D" id="3.60.15.10">
    <property type="entry name" value="Ribonuclease Z/Hydroxyacylglutathione hydrolase-like"/>
    <property type="match status" value="1"/>
</dbReference>
<evidence type="ECO:0000259" key="5">
    <source>
        <dbReference type="SMART" id="SM00849"/>
    </source>
</evidence>
<keyword evidence="2" id="KW-0479">Metal-binding</keyword>
<sequence>MAEIDRVLEKAWPTRPPTAVFADLPQRFWDDRPDLWDAADGRLVSSSLTWVIRDRGRVVLVDTGIGNHKDRPDMPSFHQLETDFLIALAAVGVVPAMVDVVVNTHLHADHVGWNTRLVDDCWVPTFPNATYLIPAADYAHFADDQVVADSVRPVVEAGQAVLWRDSHRVADGLLLEAAPGHTPGSSVLKLRDEAVFVGDLLHNPAQILEPDADSMFCLDGARARRSRRQILGWAADRGARVLPTHFDGGLVSRDGAKFAC</sequence>
<protein>
    <submittedName>
        <fullName evidence="6">MBL fold metallo-hydrolase</fullName>
    </submittedName>
</protein>